<dbReference type="STRING" id="133385.A0A2T9Y8H2"/>
<reference evidence="1 2" key="1">
    <citation type="journal article" date="2018" name="MBio">
        <title>Comparative Genomics Reveals the Core Gene Toolbox for the Fungus-Insect Symbiosis.</title>
        <authorList>
            <person name="Wang Y."/>
            <person name="Stata M."/>
            <person name="Wang W."/>
            <person name="Stajich J.E."/>
            <person name="White M.M."/>
            <person name="Moncalvo J.M."/>
        </authorList>
    </citation>
    <scope>NUCLEOTIDE SEQUENCE [LARGE SCALE GENOMIC DNA]</scope>
    <source>
        <strain evidence="1 2">SWE-8-4</strain>
    </source>
</reference>
<gene>
    <name evidence="1" type="ORF">BB561_005754</name>
</gene>
<proteinExistence type="predicted"/>
<sequence length="384" mass="44043">MPIGTYGGELFGMSEVRTRPIQIIAVKSLRLIDNVSKATAINRLRTEFGIPSINSICSRARKRAYFKWPISKTWVADLIRQLLKIRLSTWLSDATRATIEARNVRYIISNWLIKHQMQNSSNWINLQLLYPELRIGLHIIGKIRSETYWTTERLAKLQLISKIYREKCPCCNVNVPENLEHILIDCYRWAAIRSETIGQFIPRLFRICNDNKNEPLTQAKMKLVGKLLGGESKKFLLQLQKKKMSNVPLSMELETAKLMYGICVARTLILDGIKFSPTPFNQFPVDMETKIDCVAQAINLFETIKRRKLEKLKTYIGFIDFEKAYDRVPHDQLFHKLECSGIGEKLLQVIKAGVSVPVLDDKISGLLFADDAVILAESADELQK</sequence>
<dbReference type="OrthoDB" id="5670522at2759"/>
<dbReference type="Proteomes" id="UP000245383">
    <property type="component" value="Unassembled WGS sequence"/>
</dbReference>
<comment type="caution">
    <text evidence="1">The sequence shown here is derived from an EMBL/GenBank/DDBJ whole genome shotgun (WGS) entry which is preliminary data.</text>
</comment>
<evidence type="ECO:0000313" key="1">
    <source>
        <dbReference type="EMBL" id="PVU88616.1"/>
    </source>
</evidence>
<evidence type="ECO:0008006" key="3">
    <source>
        <dbReference type="Google" id="ProtNLM"/>
    </source>
</evidence>
<evidence type="ECO:0000313" key="2">
    <source>
        <dbReference type="Proteomes" id="UP000245383"/>
    </source>
</evidence>
<dbReference type="AlphaFoldDB" id="A0A2T9Y8H2"/>
<organism evidence="1 2">
    <name type="scientific">Smittium simulii</name>
    <dbReference type="NCBI Taxonomy" id="133385"/>
    <lineage>
        <taxon>Eukaryota</taxon>
        <taxon>Fungi</taxon>
        <taxon>Fungi incertae sedis</taxon>
        <taxon>Zoopagomycota</taxon>
        <taxon>Kickxellomycotina</taxon>
        <taxon>Harpellomycetes</taxon>
        <taxon>Harpellales</taxon>
        <taxon>Legeriomycetaceae</taxon>
        <taxon>Smittium</taxon>
    </lineage>
</organism>
<accession>A0A2T9Y8H2</accession>
<protein>
    <recommendedName>
        <fullName evidence="3">Reverse transcriptase domain-containing protein</fullName>
    </recommendedName>
</protein>
<name>A0A2T9Y8H2_9FUNG</name>
<keyword evidence="2" id="KW-1185">Reference proteome</keyword>
<dbReference type="EMBL" id="MBFR01000369">
    <property type="protein sequence ID" value="PVU88616.1"/>
    <property type="molecule type" value="Genomic_DNA"/>
</dbReference>